<proteinExistence type="predicted"/>
<feature type="transmembrane region" description="Helical" evidence="1">
    <location>
        <begin position="82"/>
        <end position="104"/>
    </location>
</feature>
<evidence type="ECO:0000313" key="2">
    <source>
        <dbReference type="EMBL" id="QJQ03431.1"/>
    </source>
</evidence>
<keyword evidence="1" id="KW-0472">Membrane</keyword>
<protein>
    <submittedName>
        <fullName evidence="2">Uncharacterized protein</fullName>
    </submittedName>
</protein>
<sequence length="133" mass="13997">MVNVAQGDYLTFGALSFASFASCSLTSLVYLVLGVGAVAMAIDVVLAVNYKRNPFLPLAKYLIAGAVLLGLSFAAVHTKSTALQMFAALMLVAAMGPLICQLTVEPNPGNPPIMLLTGELQNFNKEGRPACYL</sequence>
<feature type="transmembrane region" description="Helical" evidence="1">
    <location>
        <begin position="28"/>
        <end position="46"/>
    </location>
</feature>
<gene>
    <name evidence="2" type="ORF">C798_25300</name>
</gene>
<keyword evidence="1" id="KW-1133">Transmembrane helix</keyword>
<dbReference type="Proteomes" id="UP000501648">
    <property type="component" value="Chromosome"/>
</dbReference>
<accession>A0A6M3ZYN6</accession>
<dbReference type="AlphaFoldDB" id="A0A6M3ZYN6"/>
<dbReference type="EMBL" id="CP008956">
    <property type="protein sequence ID" value="QJQ03431.1"/>
    <property type="molecule type" value="Genomic_DNA"/>
</dbReference>
<feature type="transmembrane region" description="Helical" evidence="1">
    <location>
        <begin position="58"/>
        <end position="76"/>
    </location>
</feature>
<evidence type="ECO:0000313" key="3">
    <source>
        <dbReference type="Proteomes" id="UP000501648"/>
    </source>
</evidence>
<name>A0A6M3ZYN6_9BURK</name>
<organism evidence="2 3">
    <name type="scientific">Herbaspirillum rubrisubalbicans Os34</name>
    <dbReference type="NCBI Taxonomy" id="1235827"/>
    <lineage>
        <taxon>Bacteria</taxon>
        <taxon>Pseudomonadati</taxon>
        <taxon>Pseudomonadota</taxon>
        <taxon>Betaproteobacteria</taxon>
        <taxon>Burkholderiales</taxon>
        <taxon>Oxalobacteraceae</taxon>
        <taxon>Herbaspirillum</taxon>
    </lineage>
</organism>
<reference evidence="2 3" key="1">
    <citation type="journal article" date="2012" name="J. Bacteriol.">
        <title>Genome sequence of the pathogenic Herbaspirillum seropedicae strain Os34, isolated from rice roots.</title>
        <authorList>
            <person name="Ye W."/>
            <person name="Ye S."/>
            <person name="Liu J."/>
            <person name="Chang S."/>
            <person name="Chen M."/>
            <person name="Zhu B."/>
            <person name="Guo L."/>
            <person name="An Q."/>
        </authorList>
    </citation>
    <scope>NUCLEOTIDE SEQUENCE [LARGE SCALE GENOMIC DNA]</scope>
    <source>
        <strain evidence="2 3">Os34</strain>
    </source>
</reference>
<evidence type="ECO:0000256" key="1">
    <source>
        <dbReference type="SAM" id="Phobius"/>
    </source>
</evidence>
<keyword evidence="1" id="KW-0812">Transmembrane</keyword>
<dbReference type="RefSeq" id="WP_017454946.1">
    <property type="nucleotide sequence ID" value="NZ_CP008956.1"/>
</dbReference>